<keyword evidence="6 12" id="KW-0489">Methyltransferase</keyword>
<accession>A0ABU2XXJ9</accession>
<keyword evidence="8" id="KW-0949">S-adenosyl-L-methionine</keyword>
<evidence type="ECO:0000313" key="12">
    <source>
        <dbReference type="EMBL" id="MDT0550184.1"/>
    </source>
</evidence>
<reference evidence="12" key="1">
    <citation type="submission" date="2024-05" db="EMBL/GenBank/DDBJ databases">
        <title>30 novel species of actinomycetes from the DSMZ collection.</title>
        <authorList>
            <person name="Nouioui I."/>
        </authorList>
    </citation>
    <scope>NUCLEOTIDE SEQUENCE</scope>
    <source>
        <strain evidence="12">DSM 41529</strain>
    </source>
</reference>
<keyword evidence="13" id="KW-1185">Reference proteome</keyword>
<comment type="similarity">
    <text evidence="2">Belongs to the methyltransferase superfamily. L-isoaspartyl/D-aspartyl protein methyltransferase family.</text>
</comment>
<keyword evidence="7" id="KW-0808">Transferase</keyword>
<dbReference type="Proteomes" id="UP001180754">
    <property type="component" value="Unassembled WGS sequence"/>
</dbReference>
<evidence type="ECO:0000256" key="2">
    <source>
        <dbReference type="ARBA" id="ARBA00005369"/>
    </source>
</evidence>
<evidence type="ECO:0000256" key="11">
    <source>
        <dbReference type="ARBA" id="ARBA00031350"/>
    </source>
</evidence>
<dbReference type="PANTHER" id="PTHR11579">
    <property type="entry name" value="PROTEIN-L-ISOASPARTATE O-METHYLTRANSFERASE"/>
    <property type="match status" value="1"/>
</dbReference>
<dbReference type="NCBIfam" id="TIGR04188">
    <property type="entry name" value="methyltr_grsp"/>
    <property type="match status" value="1"/>
</dbReference>
<dbReference type="EC" id="2.1.1.77" evidence="3"/>
<dbReference type="InterPro" id="IPR026448">
    <property type="entry name" value="Methyltr_grasp"/>
</dbReference>
<comment type="caution">
    <text evidence="12">The sequence shown here is derived from an EMBL/GenBank/DDBJ whole genome shotgun (WGS) entry which is preliminary data.</text>
</comment>
<name>A0ABU2XXJ9_9ACTN</name>
<dbReference type="GO" id="GO:0008168">
    <property type="term" value="F:methyltransferase activity"/>
    <property type="evidence" value="ECO:0007669"/>
    <property type="project" value="UniProtKB-KW"/>
</dbReference>
<evidence type="ECO:0000256" key="3">
    <source>
        <dbReference type="ARBA" id="ARBA00011890"/>
    </source>
</evidence>
<evidence type="ECO:0000256" key="6">
    <source>
        <dbReference type="ARBA" id="ARBA00022603"/>
    </source>
</evidence>
<evidence type="ECO:0000256" key="5">
    <source>
        <dbReference type="ARBA" id="ARBA00022490"/>
    </source>
</evidence>
<sequence length="379" mass="41103">MPAGAARLRLTLADQISESGRMTDPAWRAAIEAVPRELFLGAELYRPNGAAWEPVNLAELDEEEWLRLAYSDTTWVTQVDGIDPADAPGPVVGRPTSSATLPSLVVRTLEVAGIREGDNVLEIGTGTGYSTAILCHRLGDANVTSIEYDPHLSKRAADRLRSIGYSPTLVTGDGLQGHSEGAEYDAIVATCAVRHIPRPWLWQVRDGGSITTTLSGWMIASGLIRLTLDDSGTATGRFTGDTISYMLARPHERPPRPVFHRLPGQPRPSRIDPGLLQDWTGHFIAQLAAPSAEFWTSGENDVVLADVATGSQAWTEVGQDGWTIHQHGPLLLWDQVEVALRTWQKAGSPDQSALGMTVTDETQTVWLEVPDGPSWELPA</sequence>
<keyword evidence="5" id="KW-0963">Cytoplasm</keyword>
<protein>
    <recommendedName>
        <fullName evidence="4">Protein-L-isoaspartate O-methyltransferase</fullName>
        <ecNumber evidence="3">2.1.1.77</ecNumber>
    </recommendedName>
    <alternativeName>
        <fullName evidence="11">L-isoaspartyl protein carboxyl methyltransferase</fullName>
    </alternativeName>
    <alternativeName>
        <fullName evidence="9">Protein L-isoaspartyl methyltransferase</fullName>
    </alternativeName>
    <alternativeName>
        <fullName evidence="10">Protein-beta-aspartate methyltransferase</fullName>
    </alternativeName>
</protein>
<evidence type="ECO:0000256" key="9">
    <source>
        <dbReference type="ARBA" id="ARBA00030757"/>
    </source>
</evidence>
<dbReference type="SUPFAM" id="SSF53335">
    <property type="entry name" value="S-adenosyl-L-methionine-dependent methyltransferases"/>
    <property type="match status" value="1"/>
</dbReference>
<dbReference type="InterPro" id="IPR029063">
    <property type="entry name" value="SAM-dependent_MTases_sf"/>
</dbReference>
<evidence type="ECO:0000313" key="13">
    <source>
        <dbReference type="Proteomes" id="UP001180754"/>
    </source>
</evidence>
<dbReference type="InterPro" id="IPR000682">
    <property type="entry name" value="PCMT"/>
</dbReference>
<dbReference type="Gene3D" id="3.40.50.150">
    <property type="entry name" value="Vaccinia Virus protein VP39"/>
    <property type="match status" value="1"/>
</dbReference>
<evidence type="ECO:0000256" key="10">
    <source>
        <dbReference type="ARBA" id="ARBA00031323"/>
    </source>
</evidence>
<dbReference type="PANTHER" id="PTHR11579:SF0">
    <property type="entry name" value="PROTEIN-L-ISOASPARTATE(D-ASPARTATE) O-METHYLTRANSFERASE"/>
    <property type="match status" value="1"/>
</dbReference>
<dbReference type="GO" id="GO:0032259">
    <property type="term" value="P:methylation"/>
    <property type="evidence" value="ECO:0007669"/>
    <property type="project" value="UniProtKB-KW"/>
</dbReference>
<organism evidence="12 13">
    <name type="scientific">Streptomyces lonegramiae</name>
    <dbReference type="NCBI Taxonomy" id="3075524"/>
    <lineage>
        <taxon>Bacteria</taxon>
        <taxon>Bacillati</taxon>
        <taxon>Actinomycetota</taxon>
        <taxon>Actinomycetes</taxon>
        <taxon>Kitasatosporales</taxon>
        <taxon>Streptomycetaceae</taxon>
        <taxon>Streptomyces</taxon>
    </lineage>
</organism>
<gene>
    <name evidence="12" type="primary">tgmC</name>
    <name evidence="12" type="ORF">RND15_47195</name>
</gene>
<dbReference type="EMBL" id="JAVRFD010000044">
    <property type="protein sequence ID" value="MDT0550184.1"/>
    <property type="molecule type" value="Genomic_DNA"/>
</dbReference>
<dbReference type="Pfam" id="PF01135">
    <property type="entry name" value="PCMT"/>
    <property type="match status" value="1"/>
</dbReference>
<evidence type="ECO:0000256" key="1">
    <source>
        <dbReference type="ARBA" id="ARBA00004496"/>
    </source>
</evidence>
<dbReference type="CDD" id="cd02440">
    <property type="entry name" value="AdoMet_MTases"/>
    <property type="match status" value="1"/>
</dbReference>
<evidence type="ECO:0000256" key="8">
    <source>
        <dbReference type="ARBA" id="ARBA00022691"/>
    </source>
</evidence>
<comment type="subcellular location">
    <subcellularLocation>
        <location evidence="1">Cytoplasm</location>
    </subcellularLocation>
</comment>
<evidence type="ECO:0000256" key="4">
    <source>
        <dbReference type="ARBA" id="ARBA00013346"/>
    </source>
</evidence>
<proteinExistence type="inferred from homology"/>
<dbReference type="RefSeq" id="WP_311730765.1">
    <property type="nucleotide sequence ID" value="NZ_JAVRFD010000044.1"/>
</dbReference>
<evidence type="ECO:0000256" key="7">
    <source>
        <dbReference type="ARBA" id="ARBA00022679"/>
    </source>
</evidence>